<gene>
    <name evidence="6" type="ORF">MAF45_04495</name>
</gene>
<protein>
    <submittedName>
        <fullName evidence="6">LysR family transcriptional regulator</fullName>
    </submittedName>
</protein>
<evidence type="ECO:0000256" key="1">
    <source>
        <dbReference type="ARBA" id="ARBA00009437"/>
    </source>
</evidence>
<dbReference type="SUPFAM" id="SSF53850">
    <property type="entry name" value="Periplasmic binding protein-like II"/>
    <property type="match status" value="1"/>
</dbReference>
<sequence length="338" mass="37602">MAEPLPSRNISLKKSLFNKDFEIFLSLCETRSFRKTAQLAELSVASVSRILSELEASLGVLLFDRSRRPASLTAEGRRLESELRPCMRQFEKSVTEIRLMSRIRPSLRIGFIDSFSYDIAPAFIRKMAPSLQRISCLTGGADRLCERLAAREVDVILSINPCFEAPGLRRFELLTEPSVIIFPRSAAPAAFSPGSWRELAFCGLPFIHNYRSSGGGRLEDGHFQTHDIPVCGNIYTDSIGMRMKLVAQGLGWAIIRPLSLLQHLELLEELRVLPSPPPGLSRSIYVLAEASVPSELFTRIITELHGIIRDDILGRIAPLLPQGTAGIELRPLPEAPKD</sequence>
<keyword evidence="7" id="KW-1185">Reference proteome</keyword>
<comment type="caution">
    <text evidence="6">The sequence shown here is derived from an EMBL/GenBank/DDBJ whole genome shotgun (WGS) entry which is preliminary data.</text>
</comment>
<evidence type="ECO:0000259" key="5">
    <source>
        <dbReference type="PROSITE" id="PS50931"/>
    </source>
</evidence>
<dbReference type="Pfam" id="PF03466">
    <property type="entry name" value="LysR_substrate"/>
    <property type="match status" value="1"/>
</dbReference>
<name>A0ABS9MQ31_9BURK</name>
<dbReference type="Pfam" id="PF00126">
    <property type="entry name" value="HTH_1"/>
    <property type="match status" value="1"/>
</dbReference>
<evidence type="ECO:0000256" key="4">
    <source>
        <dbReference type="ARBA" id="ARBA00023163"/>
    </source>
</evidence>
<dbReference type="PROSITE" id="PS50931">
    <property type="entry name" value="HTH_LYSR"/>
    <property type="match status" value="1"/>
</dbReference>
<feature type="domain" description="HTH lysR-type" evidence="5">
    <location>
        <begin position="19"/>
        <end position="73"/>
    </location>
</feature>
<dbReference type="InterPro" id="IPR000847">
    <property type="entry name" value="LysR_HTH_N"/>
</dbReference>
<evidence type="ECO:0000313" key="7">
    <source>
        <dbReference type="Proteomes" id="UP001297600"/>
    </source>
</evidence>
<keyword evidence="3" id="KW-0238">DNA-binding</keyword>
<dbReference type="SUPFAM" id="SSF46785">
    <property type="entry name" value="Winged helix' DNA-binding domain"/>
    <property type="match status" value="1"/>
</dbReference>
<reference evidence="6 7" key="1">
    <citation type="submission" date="2022-02" db="EMBL/GenBank/DDBJ databases">
        <title>Mesosutterella porci, a novel member of the family Sutterellaceae from pig feces.</title>
        <authorList>
            <person name="Wylensek D."/>
            <person name="Clavel T."/>
        </authorList>
    </citation>
    <scope>NUCLEOTIDE SEQUENCE [LARGE SCALE GENOMIC DNA]</scope>
    <source>
        <strain evidence="7">oilRF-744-wt-GAM-9</strain>
    </source>
</reference>
<dbReference type="PANTHER" id="PTHR30419">
    <property type="entry name" value="HTH-TYPE TRANSCRIPTIONAL REGULATOR YBHD"/>
    <property type="match status" value="1"/>
</dbReference>
<keyword evidence="4" id="KW-0804">Transcription</keyword>
<dbReference type="InterPro" id="IPR005119">
    <property type="entry name" value="LysR_subst-bd"/>
</dbReference>
<dbReference type="InterPro" id="IPR036390">
    <property type="entry name" value="WH_DNA-bd_sf"/>
</dbReference>
<accession>A0ABS9MQ31</accession>
<proteinExistence type="inferred from homology"/>
<dbReference type="RefSeq" id="WP_237978357.1">
    <property type="nucleotide sequence ID" value="NZ_JAKNCT010000004.1"/>
</dbReference>
<dbReference type="InterPro" id="IPR050950">
    <property type="entry name" value="HTH-type_LysR_regulators"/>
</dbReference>
<evidence type="ECO:0000256" key="2">
    <source>
        <dbReference type="ARBA" id="ARBA00023015"/>
    </source>
</evidence>
<dbReference type="EMBL" id="JAKNCT010000004">
    <property type="protein sequence ID" value="MCG5030704.1"/>
    <property type="molecule type" value="Genomic_DNA"/>
</dbReference>
<evidence type="ECO:0000256" key="3">
    <source>
        <dbReference type="ARBA" id="ARBA00023125"/>
    </source>
</evidence>
<dbReference type="InterPro" id="IPR036388">
    <property type="entry name" value="WH-like_DNA-bd_sf"/>
</dbReference>
<keyword evidence="2" id="KW-0805">Transcription regulation</keyword>
<evidence type="ECO:0000313" key="6">
    <source>
        <dbReference type="EMBL" id="MCG5030704.1"/>
    </source>
</evidence>
<organism evidence="6 7">
    <name type="scientific">Mesosutterella porci</name>
    <dbReference type="NCBI Taxonomy" id="2915351"/>
    <lineage>
        <taxon>Bacteria</taxon>
        <taxon>Pseudomonadati</taxon>
        <taxon>Pseudomonadota</taxon>
        <taxon>Betaproteobacteria</taxon>
        <taxon>Burkholderiales</taxon>
        <taxon>Sutterellaceae</taxon>
        <taxon>Mesosutterella</taxon>
    </lineage>
</organism>
<dbReference type="Proteomes" id="UP001297600">
    <property type="component" value="Unassembled WGS sequence"/>
</dbReference>
<dbReference type="Gene3D" id="1.10.10.10">
    <property type="entry name" value="Winged helix-like DNA-binding domain superfamily/Winged helix DNA-binding domain"/>
    <property type="match status" value="1"/>
</dbReference>
<dbReference type="Gene3D" id="3.40.190.290">
    <property type="match status" value="1"/>
</dbReference>
<dbReference type="CDD" id="cd05466">
    <property type="entry name" value="PBP2_LTTR_substrate"/>
    <property type="match status" value="1"/>
</dbReference>
<comment type="similarity">
    <text evidence="1">Belongs to the LysR transcriptional regulatory family.</text>
</comment>